<proteinExistence type="predicted"/>
<dbReference type="SUPFAM" id="SSF54001">
    <property type="entry name" value="Cysteine proteinases"/>
    <property type="match status" value="1"/>
</dbReference>
<dbReference type="InterPro" id="IPR021878">
    <property type="entry name" value="TgpA_N"/>
</dbReference>
<dbReference type="EMBL" id="QDGZ01000004">
    <property type="protein sequence ID" value="PVG82791.1"/>
    <property type="molecule type" value="Genomic_DNA"/>
</dbReference>
<feature type="domain" description="Transglutaminase-like" evidence="3">
    <location>
        <begin position="493"/>
        <end position="563"/>
    </location>
</feature>
<accession>A0A2T8FAP3</accession>
<feature type="transmembrane region" description="Helical" evidence="2">
    <location>
        <begin position="625"/>
        <end position="646"/>
    </location>
</feature>
<dbReference type="PANTHER" id="PTHR42736:SF1">
    <property type="entry name" value="PROTEIN-GLUTAMINE GAMMA-GLUTAMYLTRANSFERASE"/>
    <property type="match status" value="1"/>
</dbReference>
<dbReference type="AlphaFoldDB" id="A0A2T8FAP3"/>
<feature type="region of interest" description="Disordered" evidence="1">
    <location>
        <begin position="562"/>
        <end position="619"/>
    </location>
</feature>
<feature type="transmembrane region" description="Helical" evidence="2">
    <location>
        <begin position="137"/>
        <end position="155"/>
    </location>
</feature>
<dbReference type="Pfam" id="PF11992">
    <property type="entry name" value="TgpA_N"/>
    <property type="match status" value="1"/>
</dbReference>
<dbReference type="Proteomes" id="UP000246018">
    <property type="component" value="Unassembled WGS sequence"/>
</dbReference>
<gene>
    <name evidence="4" type="ORF">DDE18_10550</name>
</gene>
<feature type="transmembrane region" description="Helical" evidence="2">
    <location>
        <begin position="162"/>
        <end position="179"/>
    </location>
</feature>
<feature type="transmembrane region" description="Helical" evidence="2">
    <location>
        <begin position="79"/>
        <end position="99"/>
    </location>
</feature>
<name>A0A2T8FAP3_9ACTN</name>
<evidence type="ECO:0000313" key="5">
    <source>
        <dbReference type="Proteomes" id="UP000246018"/>
    </source>
</evidence>
<dbReference type="Gene3D" id="3.10.620.30">
    <property type="match status" value="1"/>
</dbReference>
<keyword evidence="2" id="KW-0812">Transmembrane</keyword>
<keyword evidence="5" id="KW-1185">Reference proteome</keyword>
<feature type="compositionally biased region" description="Low complexity" evidence="1">
    <location>
        <begin position="607"/>
        <end position="619"/>
    </location>
</feature>
<feature type="transmembrane region" description="Helical" evidence="2">
    <location>
        <begin position="26"/>
        <end position="48"/>
    </location>
</feature>
<dbReference type="Pfam" id="PF01841">
    <property type="entry name" value="Transglut_core"/>
    <property type="match status" value="1"/>
</dbReference>
<dbReference type="PANTHER" id="PTHR42736">
    <property type="entry name" value="PROTEIN-GLUTAMINE GAMMA-GLUTAMYLTRANSFERASE"/>
    <property type="match status" value="1"/>
</dbReference>
<comment type="caution">
    <text evidence="4">The sequence shown here is derived from an EMBL/GenBank/DDBJ whole genome shotgun (WGS) entry which is preliminary data.</text>
</comment>
<evidence type="ECO:0000259" key="3">
    <source>
        <dbReference type="SMART" id="SM00460"/>
    </source>
</evidence>
<dbReference type="SMART" id="SM00460">
    <property type="entry name" value="TGc"/>
    <property type="match status" value="1"/>
</dbReference>
<organism evidence="4 5">
    <name type="scientific">Nocardioides gansuensis</name>
    <dbReference type="NCBI Taxonomy" id="2138300"/>
    <lineage>
        <taxon>Bacteria</taxon>
        <taxon>Bacillati</taxon>
        <taxon>Actinomycetota</taxon>
        <taxon>Actinomycetes</taxon>
        <taxon>Propionibacteriales</taxon>
        <taxon>Nocardioidaceae</taxon>
        <taxon>Nocardioides</taxon>
    </lineage>
</organism>
<sequence length="808" mass="86746">MAVARTGGHPAAGGHMSRVRPPLPRALLHAVVTALTGWATLLSWRVLTSDSSEVMMPLLFAALLLCAGGAALRWLRVPTVAVIALQVLVAGGLLLANVAGNPFPTDTTLASFGAHWQAALESSRLYAAPVPPHAPPVHPILLVGGLLVVLALDVVAGSLDRVTASGLVLLAAYSMPATLTGDSVSWWVFLAAAAGYLAMVFLQHDDHIDRWGRTLGGIDGDLTAFGVRTGAVRHTAFSLGAVATASALLLPMAVPTLELTLLPGTGPGTREIEVEDPLLDMRRDLQRGEDVPLVYVETRGARPSYLRLSVLTHFADNTWSPGDREIPEEQTAGSELPGLQGVDRALRRTEQQHHVDVSEDFRSTWLPTSEHVTEVQAPPLWRYDISTMDFISSEEDQTTAGLSYDFTAVALDYEQQRLDASMPGTALVRPIFSDVPADLSPQVRELASEVTAQAPTRFQKAVALQQWFREEGGFVYDASAVEEAGDGDDMSAFLEERSGYCEQFAATMAIMARTLGIPARVSVGFLIPRSVGDDRWEFSAWDLHAWPELYFPGSGWMRFEPTPGSRAPQVPSYTQGQLSGPLPSVSPGASGAGQERPTRPTEPPAAPDTGSGTGSSDDSVLPRGMVLGVAAGLLVLLALVLLPRFLRQARRRRRLAGGIEELWLELRSVATDLGHAWPAGRSPRAQGAWLGRVFGRPGEDADRVERPVRGREQAPEAADALDRLVGALERSRYAREPGESDLAALRADVTAVEAALTAGVSRRTLRRATWWPRSLRLDPRGRTVSTAPSRGEAPVQVATAGGVVDRVE</sequence>
<keyword evidence="2" id="KW-1133">Transmembrane helix</keyword>
<evidence type="ECO:0000256" key="1">
    <source>
        <dbReference type="SAM" id="MobiDB-lite"/>
    </source>
</evidence>
<reference evidence="4 5" key="1">
    <citation type="submission" date="2018-04" db="EMBL/GenBank/DDBJ databases">
        <title>Genome of Nocardioides gansuensis WSJ-1.</title>
        <authorList>
            <person name="Wu S."/>
            <person name="Wang G."/>
        </authorList>
    </citation>
    <scope>NUCLEOTIDE SEQUENCE [LARGE SCALE GENOMIC DNA]</scope>
    <source>
        <strain evidence="4 5">WSJ-1</strain>
    </source>
</reference>
<evidence type="ECO:0000256" key="2">
    <source>
        <dbReference type="SAM" id="Phobius"/>
    </source>
</evidence>
<dbReference type="InterPro" id="IPR052901">
    <property type="entry name" value="Bact_TGase-like"/>
</dbReference>
<protein>
    <recommendedName>
        <fullName evidence="3">Transglutaminase-like domain-containing protein</fullName>
    </recommendedName>
</protein>
<evidence type="ECO:0000313" key="4">
    <source>
        <dbReference type="EMBL" id="PVG82791.1"/>
    </source>
</evidence>
<keyword evidence="2" id="KW-0472">Membrane</keyword>
<dbReference type="InterPro" id="IPR002931">
    <property type="entry name" value="Transglutaminase-like"/>
</dbReference>
<feature type="transmembrane region" description="Helical" evidence="2">
    <location>
        <begin position="54"/>
        <end position="72"/>
    </location>
</feature>
<dbReference type="InterPro" id="IPR038765">
    <property type="entry name" value="Papain-like_cys_pep_sf"/>
</dbReference>